<evidence type="ECO:0000313" key="3">
    <source>
        <dbReference type="EMBL" id="MCB7283607.1"/>
    </source>
</evidence>
<protein>
    <submittedName>
        <fullName evidence="2">TIR domain-containing protein</fullName>
    </submittedName>
</protein>
<comment type="caution">
    <text evidence="2">The sequence shown here is derived from an EMBL/GenBank/DDBJ whole genome shotgun (WGS) entry which is preliminary data.</text>
</comment>
<dbReference type="EMBL" id="WDAY01000049">
    <property type="protein sequence ID" value="KAB6557346.1"/>
    <property type="molecule type" value="Genomic_DNA"/>
</dbReference>
<feature type="domain" description="Thoeris protein ThsB TIR-like" evidence="1">
    <location>
        <begin position="6"/>
        <end position="92"/>
    </location>
</feature>
<dbReference type="EMBL" id="JAJCQG010000125">
    <property type="protein sequence ID" value="MCB7283607.1"/>
    <property type="molecule type" value="Genomic_DNA"/>
</dbReference>
<organism evidence="2 4">
    <name type="scientific">Phocaeicola vulgatus</name>
    <name type="common">Bacteroides vulgatus</name>
    <dbReference type="NCBI Taxonomy" id="821"/>
    <lineage>
        <taxon>Bacteria</taxon>
        <taxon>Pseudomonadati</taxon>
        <taxon>Bacteroidota</taxon>
        <taxon>Bacteroidia</taxon>
        <taxon>Bacteroidales</taxon>
        <taxon>Bacteroidaceae</taxon>
        <taxon>Phocaeicola</taxon>
    </lineage>
</organism>
<dbReference type="SUPFAM" id="SSF52200">
    <property type="entry name" value="Toll/Interleukin receptor TIR domain"/>
    <property type="match status" value="1"/>
</dbReference>
<reference evidence="2 4" key="1">
    <citation type="journal article" date="2019" name="Nat. Med.">
        <title>A library of human gut bacterial isolates paired with longitudinal multiomics data enables mechanistic microbiome research.</title>
        <authorList>
            <person name="Poyet M."/>
            <person name="Groussin M."/>
            <person name="Gibbons S.M."/>
            <person name="Avila-Pacheco J."/>
            <person name="Jiang X."/>
            <person name="Kearney S.M."/>
            <person name="Perrotta A.R."/>
            <person name="Berdy B."/>
            <person name="Zhao S."/>
            <person name="Lieberman T.D."/>
            <person name="Swanson P.K."/>
            <person name="Smith M."/>
            <person name="Roesemann S."/>
            <person name="Alexander J.E."/>
            <person name="Rich S.A."/>
            <person name="Livny J."/>
            <person name="Vlamakis H."/>
            <person name="Clish C."/>
            <person name="Bullock K."/>
            <person name="Deik A."/>
            <person name="Scott J."/>
            <person name="Pierce K.A."/>
            <person name="Xavier R.J."/>
            <person name="Alm E.J."/>
        </authorList>
    </citation>
    <scope>NUCLEOTIDE SEQUENCE [LARGE SCALE GENOMIC DNA]</scope>
    <source>
        <strain evidence="2 4">BIOML-A111</strain>
    </source>
</reference>
<dbReference type="InterPro" id="IPR015032">
    <property type="entry name" value="ThsB__TIR-like_domain"/>
</dbReference>
<evidence type="ECO:0000313" key="2">
    <source>
        <dbReference type="EMBL" id="KAB6557346.1"/>
    </source>
</evidence>
<dbReference type="Proteomes" id="UP000437431">
    <property type="component" value="Unassembled WGS sequence"/>
</dbReference>
<dbReference type="Proteomes" id="UP001199363">
    <property type="component" value="Unassembled WGS sequence"/>
</dbReference>
<dbReference type="InterPro" id="IPR035897">
    <property type="entry name" value="Toll_tir_struct_dom_sf"/>
</dbReference>
<evidence type="ECO:0000259" key="1">
    <source>
        <dbReference type="Pfam" id="PF08937"/>
    </source>
</evidence>
<reference evidence="3" key="2">
    <citation type="submission" date="2021-10" db="EMBL/GenBank/DDBJ databases">
        <title>Collection of gut derived symbiotic bacterial strains cultured from healthy donors.</title>
        <authorList>
            <person name="Lin H."/>
            <person name="Littmann E."/>
            <person name="Kohout C."/>
            <person name="Pamer E.G."/>
        </authorList>
    </citation>
    <scope>NUCLEOTIDE SEQUENCE</scope>
    <source>
        <strain evidence="3">DFI.1.167</strain>
    </source>
</reference>
<sequence length="203" mass="23421">MAHKTFISYKYSEAQNLRDRIIKALGDDASYYKGETSDSPDLTDTSTENIKKNLKDMMYDTSVTIVVISPHIKESKWIDWEVEYCLKNIKRKNRTSHTNGVVGVIMKVNGGYDWFKYTTTNSDGCSVTNYYDSKVYDIINNNRYNQNPKVYACNQCKCVNALTGSYIAFIEEDEFLSNPQKYIDNAYDKSENDADGYNLTKQR</sequence>
<proteinExistence type="predicted"/>
<dbReference type="Pfam" id="PF08937">
    <property type="entry name" value="ThsB_TIR"/>
    <property type="match status" value="1"/>
</dbReference>
<name>A0A397WEK9_PHOVU</name>
<dbReference type="Gene3D" id="3.40.50.10140">
    <property type="entry name" value="Toll/interleukin-1 receptor homology (TIR) domain"/>
    <property type="match status" value="1"/>
</dbReference>
<dbReference type="RefSeq" id="WP_117926295.1">
    <property type="nucleotide sequence ID" value="NZ_CP096966.1"/>
</dbReference>
<accession>A0A397WEK9</accession>
<evidence type="ECO:0000313" key="4">
    <source>
        <dbReference type="Proteomes" id="UP000437431"/>
    </source>
</evidence>
<dbReference type="AlphaFoldDB" id="A0A397WEK9"/>
<gene>
    <name evidence="2" type="ORF">GAY79_17940</name>
    <name evidence="3" type="ORF">LI282_21605</name>
</gene>